<gene>
    <name evidence="2" type="ORF">E2C01_070169</name>
</gene>
<sequence length="86" mass="9555">MSAAPLVWLILDTLQARAEVSSSWSLSQEPLRKIFSPEHLCCPHQTFTFKVTASCLGRVRCTHLVGAACVPLCLKPDKNCSWRLVT</sequence>
<reference evidence="2 3" key="1">
    <citation type="submission" date="2019-05" db="EMBL/GenBank/DDBJ databases">
        <title>Another draft genome of Portunus trituberculatus and its Hox gene families provides insights of decapod evolution.</title>
        <authorList>
            <person name="Jeong J.-H."/>
            <person name="Song I."/>
            <person name="Kim S."/>
            <person name="Choi T."/>
            <person name="Kim D."/>
            <person name="Ryu S."/>
            <person name="Kim W."/>
        </authorList>
    </citation>
    <scope>NUCLEOTIDE SEQUENCE [LARGE SCALE GENOMIC DNA]</scope>
    <source>
        <tissue evidence="2">Muscle</tissue>
    </source>
</reference>
<organism evidence="2 3">
    <name type="scientific">Portunus trituberculatus</name>
    <name type="common">Swimming crab</name>
    <name type="synonym">Neptunus trituberculatus</name>
    <dbReference type="NCBI Taxonomy" id="210409"/>
    <lineage>
        <taxon>Eukaryota</taxon>
        <taxon>Metazoa</taxon>
        <taxon>Ecdysozoa</taxon>
        <taxon>Arthropoda</taxon>
        <taxon>Crustacea</taxon>
        <taxon>Multicrustacea</taxon>
        <taxon>Malacostraca</taxon>
        <taxon>Eumalacostraca</taxon>
        <taxon>Eucarida</taxon>
        <taxon>Decapoda</taxon>
        <taxon>Pleocyemata</taxon>
        <taxon>Brachyura</taxon>
        <taxon>Eubrachyura</taxon>
        <taxon>Portunoidea</taxon>
        <taxon>Portunidae</taxon>
        <taxon>Portuninae</taxon>
        <taxon>Portunus</taxon>
    </lineage>
</organism>
<protein>
    <recommendedName>
        <fullName evidence="4">Secreted protein</fullName>
    </recommendedName>
</protein>
<evidence type="ECO:0000256" key="1">
    <source>
        <dbReference type="SAM" id="SignalP"/>
    </source>
</evidence>
<keyword evidence="3" id="KW-1185">Reference proteome</keyword>
<comment type="caution">
    <text evidence="2">The sequence shown here is derived from an EMBL/GenBank/DDBJ whole genome shotgun (WGS) entry which is preliminary data.</text>
</comment>
<dbReference type="EMBL" id="VSRR010041828">
    <property type="protein sequence ID" value="MPC75774.1"/>
    <property type="molecule type" value="Genomic_DNA"/>
</dbReference>
<dbReference type="AlphaFoldDB" id="A0A5B7I4R0"/>
<feature type="chain" id="PRO_5022711450" description="Secreted protein" evidence="1">
    <location>
        <begin position="19"/>
        <end position="86"/>
    </location>
</feature>
<proteinExistence type="predicted"/>
<accession>A0A5B7I4R0</accession>
<dbReference type="Proteomes" id="UP000324222">
    <property type="component" value="Unassembled WGS sequence"/>
</dbReference>
<evidence type="ECO:0008006" key="4">
    <source>
        <dbReference type="Google" id="ProtNLM"/>
    </source>
</evidence>
<name>A0A5B7I4R0_PORTR</name>
<keyword evidence="1" id="KW-0732">Signal</keyword>
<evidence type="ECO:0000313" key="2">
    <source>
        <dbReference type="EMBL" id="MPC75774.1"/>
    </source>
</evidence>
<evidence type="ECO:0000313" key="3">
    <source>
        <dbReference type="Proteomes" id="UP000324222"/>
    </source>
</evidence>
<feature type="signal peptide" evidence="1">
    <location>
        <begin position="1"/>
        <end position="18"/>
    </location>
</feature>